<accession>A0AAN8NXH1</accession>
<protein>
    <submittedName>
        <fullName evidence="1">Uncharacterized protein</fullName>
    </submittedName>
</protein>
<evidence type="ECO:0000313" key="1">
    <source>
        <dbReference type="EMBL" id="KAK6347901.1"/>
    </source>
</evidence>
<dbReference type="EMBL" id="JAVHNR010000003">
    <property type="protein sequence ID" value="KAK6347901.1"/>
    <property type="molecule type" value="Genomic_DNA"/>
</dbReference>
<gene>
    <name evidence="1" type="ORF">TWF718_005721</name>
</gene>
<dbReference type="AlphaFoldDB" id="A0AAN8NXH1"/>
<comment type="caution">
    <text evidence="1">The sequence shown here is derived from an EMBL/GenBank/DDBJ whole genome shotgun (WGS) entry which is preliminary data.</text>
</comment>
<name>A0AAN8NXH1_9PEZI</name>
<evidence type="ECO:0000313" key="2">
    <source>
        <dbReference type="Proteomes" id="UP001313282"/>
    </source>
</evidence>
<proteinExistence type="predicted"/>
<sequence length="64" mass="7172">MFGECIRSARATFCLSSGREVLKPSETRHGMTRAGINRPVIVLEPAPRSRVFQDGDWIQALDKI</sequence>
<reference evidence="1 2" key="1">
    <citation type="submission" date="2019-10" db="EMBL/GenBank/DDBJ databases">
        <authorList>
            <person name="Palmer J.M."/>
        </authorList>
    </citation>
    <scope>NUCLEOTIDE SEQUENCE [LARGE SCALE GENOMIC DNA]</scope>
    <source>
        <strain evidence="1 2">TWF718</strain>
    </source>
</reference>
<organism evidence="1 2">
    <name type="scientific">Orbilia javanica</name>
    <dbReference type="NCBI Taxonomy" id="47235"/>
    <lineage>
        <taxon>Eukaryota</taxon>
        <taxon>Fungi</taxon>
        <taxon>Dikarya</taxon>
        <taxon>Ascomycota</taxon>
        <taxon>Pezizomycotina</taxon>
        <taxon>Orbiliomycetes</taxon>
        <taxon>Orbiliales</taxon>
        <taxon>Orbiliaceae</taxon>
        <taxon>Orbilia</taxon>
    </lineage>
</organism>
<dbReference type="Proteomes" id="UP001313282">
    <property type="component" value="Unassembled WGS sequence"/>
</dbReference>
<keyword evidence="2" id="KW-1185">Reference proteome</keyword>